<evidence type="ECO:0000313" key="4">
    <source>
        <dbReference type="Proteomes" id="UP000008366"/>
    </source>
</evidence>
<dbReference type="AlphaFoldDB" id="K6WT81"/>
<keyword evidence="4" id="KW-1185">Reference proteome</keyword>
<dbReference type="EMBL" id="BAHD01000055">
    <property type="protein sequence ID" value="GAB97051.1"/>
    <property type="molecule type" value="Genomic_DNA"/>
</dbReference>
<gene>
    <name evidence="3" type="ORF">KILIM_055_00190</name>
</gene>
<organism evidence="3 4">
    <name type="scientific">Kineosphaera limosa NBRC 100340</name>
    <dbReference type="NCBI Taxonomy" id="1184609"/>
    <lineage>
        <taxon>Bacteria</taxon>
        <taxon>Bacillati</taxon>
        <taxon>Actinomycetota</taxon>
        <taxon>Actinomycetes</taxon>
        <taxon>Micrococcales</taxon>
        <taxon>Dermatophilaceae</taxon>
        <taxon>Kineosphaera</taxon>
    </lineage>
</organism>
<keyword evidence="2" id="KW-1133">Transmembrane helix</keyword>
<evidence type="ECO:0000256" key="1">
    <source>
        <dbReference type="SAM" id="MobiDB-lite"/>
    </source>
</evidence>
<sequence>MMRRRRDQRSSRRDLTCETVLRGMDSATARHTHSEADLNDAARAALEHIVATPPDQGATTTPPPRAQGAPGGGARRPLRGRRALLLASATALVVAGGVGVPLATSSAYAGWRQSPQPVDAEGTAAAGDACREYWSRVGSMDDMRDYGYASAKDFHAVLSERRGPFTFTVMRGPQGQFADCLLQTRWWGGLESGGGTMTGTPTTGPVAADRIDTAISGAVGPSTRSIFGIDLPGDGQIRNYTYGRAGSDVTGVVVHTTTRGDIAASVQNGVWVAWWPSPGERPDIEALTATTTLRDGRTEQLPLDELRIPWSDAGWPEIPGEGPTSPAS</sequence>
<dbReference type="Proteomes" id="UP000008366">
    <property type="component" value="Unassembled WGS sequence"/>
</dbReference>
<name>K6WT81_9MICO</name>
<proteinExistence type="predicted"/>
<reference evidence="3 4" key="1">
    <citation type="submission" date="2012-08" db="EMBL/GenBank/DDBJ databases">
        <title>Whole genome shotgun sequence of Kineosphaera limosa NBRC 100340.</title>
        <authorList>
            <person name="Yoshida I."/>
            <person name="Isaki S."/>
            <person name="Hosoyama A."/>
            <person name="Tsuchikane K."/>
            <person name="Katsumata H."/>
            <person name="Ando Y."/>
            <person name="Ohji S."/>
            <person name="Hamada M."/>
            <person name="Tamura T."/>
            <person name="Yamazoe A."/>
            <person name="Yamazaki S."/>
            <person name="Fujita N."/>
        </authorList>
    </citation>
    <scope>NUCLEOTIDE SEQUENCE [LARGE SCALE GENOMIC DNA]</scope>
    <source>
        <strain evidence="3 4">NBRC 100340</strain>
    </source>
</reference>
<protein>
    <submittedName>
        <fullName evidence="3">Uncharacterized protein</fullName>
    </submittedName>
</protein>
<feature type="region of interest" description="Disordered" evidence="1">
    <location>
        <begin position="308"/>
        <end position="328"/>
    </location>
</feature>
<comment type="caution">
    <text evidence="3">The sequence shown here is derived from an EMBL/GenBank/DDBJ whole genome shotgun (WGS) entry which is preliminary data.</text>
</comment>
<keyword evidence="2" id="KW-0812">Transmembrane</keyword>
<evidence type="ECO:0000313" key="3">
    <source>
        <dbReference type="EMBL" id="GAB97051.1"/>
    </source>
</evidence>
<evidence type="ECO:0000256" key="2">
    <source>
        <dbReference type="SAM" id="Phobius"/>
    </source>
</evidence>
<feature type="region of interest" description="Disordered" evidence="1">
    <location>
        <begin position="53"/>
        <end position="77"/>
    </location>
</feature>
<accession>K6WT81</accession>
<feature type="transmembrane region" description="Helical" evidence="2">
    <location>
        <begin position="83"/>
        <end position="103"/>
    </location>
</feature>
<dbReference type="eggNOG" id="ENOG5030VJG">
    <property type="taxonomic scope" value="Bacteria"/>
</dbReference>
<keyword evidence="2" id="KW-0472">Membrane</keyword>
<dbReference type="STRING" id="1184609.KILIM_055_00190"/>